<dbReference type="PANTHER" id="PTHR32322:SF2">
    <property type="entry name" value="EAMA DOMAIN-CONTAINING PROTEIN"/>
    <property type="match status" value="1"/>
</dbReference>
<feature type="transmembrane region" description="Helical" evidence="6">
    <location>
        <begin position="12"/>
        <end position="32"/>
    </location>
</feature>
<feature type="transmembrane region" description="Helical" evidence="6">
    <location>
        <begin position="96"/>
        <end position="113"/>
    </location>
</feature>
<accession>A0A8J6TJA1</accession>
<feature type="transmembrane region" description="Helical" evidence="6">
    <location>
        <begin position="223"/>
        <end position="244"/>
    </location>
</feature>
<organism evidence="8 9">
    <name type="scientific">Candidatus Desulfolinea nitratireducens</name>
    <dbReference type="NCBI Taxonomy" id="2841698"/>
    <lineage>
        <taxon>Bacteria</taxon>
        <taxon>Bacillati</taxon>
        <taxon>Chloroflexota</taxon>
        <taxon>Anaerolineae</taxon>
        <taxon>Anaerolineales</taxon>
        <taxon>Anaerolineales incertae sedis</taxon>
        <taxon>Candidatus Desulfolinea</taxon>
    </lineage>
</organism>
<keyword evidence="3 6" id="KW-0812">Transmembrane</keyword>
<feature type="domain" description="EamA" evidence="7">
    <location>
        <begin position="157"/>
        <end position="295"/>
    </location>
</feature>
<evidence type="ECO:0000256" key="3">
    <source>
        <dbReference type="ARBA" id="ARBA00022692"/>
    </source>
</evidence>
<feature type="transmembrane region" description="Helical" evidence="6">
    <location>
        <begin position="125"/>
        <end position="142"/>
    </location>
</feature>
<dbReference type="Pfam" id="PF00892">
    <property type="entry name" value="EamA"/>
    <property type="match status" value="2"/>
</dbReference>
<feature type="transmembrane region" description="Helical" evidence="6">
    <location>
        <begin position="256"/>
        <end position="273"/>
    </location>
</feature>
<dbReference type="InterPro" id="IPR000620">
    <property type="entry name" value="EamA_dom"/>
</dbReference>
<dbReference type="AlphaFoldDB" id="A0A8J6TJA1"/>
<dbReference type="InterPro" id="IPR050638">
    <property type="entry name" value="AA-Vitamin_Transporters"/>
</dbReference>
<feature type="transmembrane region" description="Helical" evidence="6">
    <location>
        <begin position="154"/>
        <end position="174"/>
    </location>
</feature>
<dbReference type="InterPro" id="IPR037185">
    <property type="entry name" value="EmrE-like"/>
</dbReference>
<comment type="similarity">
    <text evidence="2">Belongs to the EamA transporter family.</text>
</comment>
<dbReference type="GO" id="GO:0016020">
    <property type="term" value="C:membrane"/>
    <property type="evidence" value="ECO:0007669"/>
    <property type="project" value="UniProtKB-SubCell"/>
</dbReference>
<feature type="transmembrane region" description="Helical" evidence="6">
    <location>
        <begin position="69"/>
        <end position="90"/>
    </location>
</feature>
<evidence type="ECO:0000259" key="7">
    <source>
        <dbReference type="Pfam" id="PF00892"/>
    </source>
</evidence>
<evidence type="ECO:0000256" key="5">
    <source>
        <dbReference type="ARBA" id="ARBA00023136"/>
    </source>
</evidence>
<proteinExistence type="inferred from homology"/>
<protein>
    <submittedName>
        <fullName evidence="8">EamA family transporter</fullName>
    </submittedName>
</protein>
<dbReference type="EMBL" id="JACNJN010000124">
    <property type="protein sequence ID" value="MBC8335819.1"/>
    <property type="molecule type" value="Genomic_DNA"/>
</dbReference>
<keyword evidence="5 6" id="KW-0472">Membrane</keyword>
<gene>
    <name evidence="8" type="ORF">H8E29_11160</name>
</gene>
<evidence type="ECO:0000313" key="8">
    <source>
        <dbReference type="EMBL" id="MBC8335819.1"/>
    </source>
</evidence>
<dbReference type="Proteomes" id="UP000614469">
    <property type="component" value="Unassembled WGS sequence"/>
</dbReference>
<evidence type="ECO:0000256" key="4">
    <source>
        <dbReference type="ARBA" id="ARBA00022989"/>
    </source>
</evidence>
<feature type="transmembrane region" description="Helical" evidence="6">
    <location>
        <begin position="279"/>
        <end position="297"/>
    </location>
</feature>
<evidence type="ECO:0000313" key="9">
    <source>
        <dbReference type="Proteomes" id="UP000614469"/>
    </source>
</evidence>
<feature type="transmembrane region" description="Helical" evidence="6">
    <location>
        <begin position="186"/>
        <end position="203"/>
    </location>
</feature>
<dbReference type="PANTHER" id="PTHR32322">
    <property type="entry name" value="INNER MEMBRANE TRANSPORTER"/>
    <property type="match status" value="1"/>
</dbReference>
<feature type="domain" description="EamA" evidence="7">
    <location>
        <begin position="12"/>
        <end position="142"/>
    </location>
</feature>
<comment type="subcellular location">
    <subcellularLocation>
        <location evidence="1">Membrane</location>
        <topology evidence="1">Multi-pass membrane protein</topology>
    </subcellularLocation>
</comment>
<sequence>MATLKPNTRIWLALISVYLIWGSTYLAILYVVKTIPPFMAGGMRFITAGLVLFIWRISKGDSLPTRRQWRDAGIIGLLLLLGGNGLLLWAEQYVPSGISSLLISTVPIWMVIIESMRPGGEKPTVKAIIGLMLGFSGVAFMIGPGELSSEIGALHPLGLIALPVGALLWSLGSVYSKSADLPSSSLMTTSAEMLIGSIGMFIVATFRGEWGGFTIGMVESTSWIALVYLTVFGSLGGFVAYAYLLKNAPISLVSTYAYVNPIIAILLGSWVAHEALNGRTVLAAIIILGAVILITTARGNRSVIGKPKATLEAEATKTI</sequence>
<evidence type="ECO:0000256" key="6">
    <source>
        <dbReference type="SAM" id="Phobius"/>
    </source>
</evidence>
<dbReference type="SUPFAM" id="SSF103481">
    <property type="entry name" value="Multidrug resistance efflux transporter EmrE"/>
    <property type="match status" value="2"/>
</dbReference>
<reference evidence="8 9" key="1">
    <citation type="submission" date="2020-08" db="EMBL/GenBank/DDBJ databases">
        <title>Bridging the membrane lipid divide: bacteria of the FCB group superphylum have the potential to synthesize archaeal ether lipids.</title>
        <authorList>
            <person name="Villanueva L."/>
            <person name="Von Meijenfeldt F.A.B."/>
            <person name="Westbye A.B."/>
            <person name="Yadav S."/>
            <person name="Hopmans E.C."/>
            <person name="Dutilh B.E."/>
            <person name="Sinninghe Damste J.S."/>
        </authorList>
    </citation>
    <scope>NUCLEOTIDE SEQUENCE [LARGE SCALE GENOMIC DNA]</scope>
    <source>
        <strain evidence="8">NIOZ-UU36</strain>
    </source>
</reference>
<keyword evidence="4 6" id="KW-1133">Transmembrane helix</keyword>
<evidence type="ECO:0000256" key="1">
    <source>
        <dbReference type="ARBA" id="ARBA00004141"/>
    </source>
</evidence>
<comment type="caution">
    <text evidence="8">The sequence shown here is derived from an EMBL/GenBank/DDBJ whole genome shotgun (WGS) entry which is preliminary data.</text>
</comment>
<name>A0A8J6TJA1_9CHLR</name>
<evidence type="ECO:0000256" key="2">
    <source>
        <dbReference type="ARBA" id="ARBA00007362"/>
    </source>
</evidence>